<evidence type="ECO:0000313" key="2">
    <source>
        <dbReference type="EMBL" id="SUI46341.1"/>
    </source>
</evidence>
<dbReference type="AlphaFoldDB" id="A0A379YKD5"/>
<dbReference type="Proteomes" id="UP000254069">
    <property type="component" value="Unassembled WGS sequence"/>
</dbReference>
<name>A0A379YKD5_9GAMM</name>
<organism evidence="2 3">
    <name type="scientific">Shewanella algae</name>
    <dbReference type="NCBI Taxonomy" id="38313"/>
    <lineage>
        <taxon>Bacteria</taxon>
        <taxon>Pseudomonadati</taxon>
        <taxon>Pseudomonadota</taxon>
        <taxon>Gammaproteobacteria</taxon>
        <taxon>Alteromonadales</taxon>
        <taxon>Shewanellaceae</taxon>
        <taxon>Shewanella</taxon>
    </lineage>
</organism>
<gene>
    <name evidence="2" type="ORF">NCTC10738_00168</name>
</gene>
<evidence type="ECO:0000256" key="1">
    <source>
        <dbReference type="SAM" id="MobiDB-lite"/>
    </source>
</evidence>
<dbReference type="EMBL" id="UGYO01000001">
    <property type="protein sequence ID" value="SUI46341.1"/>
    <property type="molecule type" value="Genomic_DNA"/>
</dbReference>
<proteinExistence type="predicted"/>
<keyword evidence="3" id="KW-1185">Reference proteome</keyword>
<reference evidence="2 3" key="1">
    <citation type="submission" date="2018-06" db="EMBL/GenBank/DDBJ databases">
        <authorList>
            <consortium name="Pathogen Informatics"/>
            <person name="Doyle S."/>
        </authorList>
    </citation>
    <scope>NUCLEOTIDE SEQUENCE [LARGE SCALE GENOMIC DNA]</scope>
    <source>
        <strain evidence="2 3">NCTC10738</strain>
    </source>
</reference>
<sequence length="221" mass="24978">MNQNLDNQKAKPHQLDSRESVLVSPDGSLYEWQTPSRKRIGVNLSHVQQNLDGDLFRSDVGTAIRLQMPELDDKHFNARFESHFNGDGAFIEPVAIAKFLTREFKRVFGEVERRAKVAEVKHLHEQEAADSAIYCWLTPDRIGAGLETGMASTSPILETMKPKELIEWMDDELNKIRTTASRSSIESSRFILSQYISGRQQVYVANAHGLRGKPGDHDDEG</sequence>
<protein>
    <submittedName>
        <fullName evidence="2">Uncharacterized protein</fullName>
    </submittedName>
</protein>
<feature type="region of interest" description="Disordered" evidence="1">
    <location>
        <begin position="1"/>
        <end position="20"/>
    </location>
</feature>
<dbReference type="RefSeq" id="WP_107110896.1">
    <property type="nucleotide sequence ID" value="NZ_CP068228.1"/>
</dbReference>
<evidence type="ECO:0000313" key="3">
    <source>
        <dbReference type="Proteomes" id="UP000254069"/>
    </source>
</evidence>
<accession>A0A379YKD5</accession>